<dbReference type="OrthoDB" id="26525at2759"/>
<dbReference type="PROSITE" id="PS00303">
    <property type="entry name" value="S100_CABP"/>
    <property type="match status" value="1"/>
</dbReference>
<dbReference type="PROSITE" id="PS50222">
    <property type="entry name" value="EF_HAND_2"/>
    <property type="match status" value="1"/>
</dbReference>
<accession>A0A7K7VTU4</accession>
<dbReference type="InterPro" id="IPR018247">
    <property type="entry name" value="EF_Hand_1_Ca_BS"/>
</dbReference>
<dbReference type="SUPFAM" id="SSF47473">
    <property type="entry name" value="EF-hand"/>
    <property type="match status" value="1"/>
</dbReference>
<dbReference type="InterPro" id="IPR011992">
    <property type="entry name" value="EF-hand-dom_pair"/>
</dbReference>
<feature type="non-terminal residue" evidence="6">
    <location>
        <position position="1"/>
    </location>
</feature>
<evidence type="ECO:0000313" key="7">
    <source>
        <dbReference type="Proteomes" id="UP000533954"/>
    </source>
</evidence>
<dbReference type="InterPro" id="IPR013787">
    <property type="entry name" value="S100_Ca-bd_sub"/>
</dbReference>
<comment type="similarity">
    <text evidence="1">Belongs to the S-100 family.</text>
</comment>
<dbReference type="SMART" id="SM01394">
    <property type="entry name" value="S_100"/>
    <property type="match status" value="1"/>
</dbReference>
<evidence type="ECO:0000256" key="1">
    <source>
        <dbReference type="ARBA" id="ARBA00007323"/>
    </source>
</evidence>
<dbReference type="PROSITE" id="PS00018">
    <property type="entry name" value="EF_HAND_1"/>
    <property type="match status" value="1"/>
</dbReference>
<dbReference type="GO" id="GO:0048306">
    <property type="term" value="F:calcium-dependent protein binding"/>
    <property type="evidence" value="ECO:0007669"/>
    <property type="project" value="TreeGrafter"/>
</dbReference>
<keyword evidence="7" id="KW-1185">Reference proteome</keyword>
<dbReference type="CDD" id="cd05030">
    <property type="entry name" value="calgranulins"/>
    <property type="match status" value="1"/>
</dbReference>
<keyword evidence="2" id="KW-0479">Metal-binding</keyword>
<feature type="domain" description="EF-hand" evidence="5">
    <location>
        <begin position="109"/>
        <end position="144"/>
    </location>
</feature>
<evidence type="ECO:0000256" key="3">
    <source>
        <dbReference type="ARBA" id="ARBA00022737"/>
    </source>
</evidence>
<proteinExistence type="inferred from homology"/>
<dbReference type="GO" id="GO:0005509">
    <property type="term" value="F:calcium ion binding"/>
    <property type="evidence" value="ECO:0007669"/>
    <property type="project" value="InterPro"/>
</dbReference>
<dbReference type="GO" id="GO:0043542">
    <property type="term" value="P:endothelial cell migration"/>
    <property type="evidence" value="ECO:0007669"/>
    <property type="project" value="TreeGrafter"/>
</dbReference>
<evidence type="ECO:0000259" key="5">
    <source>
        <dbReference type="PROSITE" id="PS50222"/>
    </source>
</evidence>
<comment type="caution">
    <text evidence="6">The sequence shown here is derived from an EMBL/GenBank/DDBJ whole genome shotgun (WGS) entry which is preliminary data.</text>
</comment>
<keyword evidence="3" id="KW-0677">Repeat</keyword>
<dbReference type="Gene3D" id="1.10.238.10">
    <property type="entry name" value="EF-hand"/>
    <property type="match status" value="1"/>
</dbReference>
<dbReference type="GO" id="GO:0005737">
    <property type="term" value="C:cytoplasm"/>
    <property type="evidence" value="ECO:0007669"/>
    <property type="project" value="TreeGrafter"/>
</dbReference>
<evidence type="ECO:0000256" key="2">
    <source>
        <dbReference type="ARBA" id="ARBA00022723"/>
    </source>
</evidence>
<feature type="non-terminal residue" evidence="6">
    <location>
        <position position="171"/>
    </location>
</feature>
<protein>
    <submittedName>
        <fullName evidence="6">M126 protein</fullName>
    </submittedName>
</protein>
<dbReference type="Pfam" id="PF01023">
    <property type="entry name" value="S_100"/>
    <property type="match status" value="1"/>
</dbReference>
<dbReference type="EMBL" id="VZSX01000381">
    <property type="protein sequence ID" value="NXA43986.1"/>
    <property type="molecule type" value="Genomic_DNA"/>
</dbReference>
<dbReference type="InterPro" id="IPR002048">
    <property type="entry name" value="EF_hand_dom"/>
</dbReference>
<dbReference type="GO" id="GO:0070062">
    <property type="term" value="C:extracellular exosome"/>
    <property type="evidence" value="ECO:0007669"/>
    <property type="project" value="TreeGrafter"/>
</dbReference>
<dbReference type="AlphaFoldDB" id="A0A7K7VTU4"/>
<organism evidence="6 7">
    <name type="scientific">Eudromia elegans</name>
    <name type="common">Elegant crested-tinamou</name>
    <dbReference type="NCBI Taxonomy" id="8805"/>
    <lineage>
        <taxon>Eukaryota</taxon>
        <taxon>Metazoa</taxon>
        <taxon>Chordata</taxon>
        <taxon>Craniata</taxon>
        <taxon>Vertebrata</taxon>
        <taxon>Euteleostomi</taxon>
        <taxon>Archelosauria</taxon>
        <taxon>Archosauria</taxon>
        <taxon>Dinosauria</taxon>
        <taxon>Saurischia</taxon>
        <taxon>Theropoda</taxon>
        <taxon>Coelurosauria</taxon>
        <taxon>Aves</taxon>
        <taxon>Palaeognathae</taxon>
        <taxon>Tinamiformes</taxon>
        <taxon>Tinamidae</taxon>
        <taxon>Eudromia</taxon>
    </lineage>
</organism>
<sequence>INRDRELSFEEFCIVLAKLADDAHRISHGSERCGREADRPPFCCISPSFSLQTCQTVQGPLSELEKSIDTIIDVFHQYSRREGDKDTLTKAEMKLLVEKQLANYLRHVKSQSSLDQIFKDLDVNKDQQLSFGEVMLLLVRVTIATHEHLHFCEDKQQEDKHQHHHQHQHHH</sequence>
<dbReference type="InterPro" id="IPR001751">
    <property type="entry name" value="S100/CaBP7/8-like_CS"/>
</dbReference>
<evidence type="ECO:0000256" key="4">
    <source>
        <dbReference type="ARBA" id="ARBA00022837"/>
    </source>
</evidence>
<dbReference type="PANTHER" id="PTHR11639">
    <property type="entry name" value="S100 CALCIUM-BINDING PROTEIN"/>
    <property type="match status" value="1"/>
</dbReference>
<name>A0A7K7VTU4_EUDEL</name>
<gene>
    <name evidence="6" type="primary">M126</name>
    <name evidence="6" type="ORF">EUDELE_R12798</name>
</gene>
<evidence type="ECO:0000313" key="6">
    <source>
        <dbReference type="EMBL" id="NXA43986.1"/>
    </source>
</evidence>
<reference evidence="6 7" key="1">
    <citation type="submission" date="2019-09" db="EMBL/GenBank/DDBJ databases">
        <title>Bird 10,000 Genomes (B10K) Project - Family phase.</title>
        <authorList>
            <person name="Zhang G."/>
        </authorList>
    </citation>
    <scope>NUCLEOTIDE SEQUENCE [LARGE SCALE GENOMIC DNA]</scope>
    <source>
        <strain evidence="6">B10K-LSUMZ-16893</strain>
    </source>
</reference>
<dbReference type="PANTHER" id="PTHR11639:SF77">
    <property type="entry name" value="PROTEIN S100-A12"/>
    <property type="match status" value="1"/>
</dbReference>
<dbReference type="Proteomes" id="UP000533954">
    <property type="component" value="Unassembled WGS sequence"/>
</dbReference>
<keyword evidence="4" id="KW-0106">Calcium</keyword>